<proteinExistence type="predicted"/>
<dbReference type="PANTHER" id="PTHR46033:SF8">
    <property type="entry name" value="PROTEIN MAINTENANCE OF MERISTEMS-LIKE"/>
    <property type="match status" value="1"/>
</dbReference>
<accession>A0A7J7P508</accession>
<dbReference type="EMBL" id="JACGCM010000262">
    <property type="protein sequence ID" value="KAF6174537.1"/>
    <property type="molecule type" value="Genomic_DNA"/>
</dbReference>
<evidence type="ECO:0000313" key="3">
    <source>
        <dbReference type="EMBL" id="KAF6174537.1"/>
    </source>
</evidence>
<feature type="transmembrane region" description="Helical" evidence="1">
    <location>
        <begin position="89"/>
        <end position="106"/>
    </location>
</feature>
<evidence type="ECO:0000259" key="2">
    <source>
        <dbReference type="Pfam" id="PF10536"/>
    </source>
</evidence>
<gene>
    <name evidence="3" type="ORF">GIB67_004731</name>
</gene>
<dbReference type="PANTHER" id="PTHR46033">
    <property type="entry name" value="PROTEIN MAIN-LIKE 2"/>
    <property type="match status" value="1"/>
</dbReference>
<evidence type="ECO:0000313" key="4">
    <source>
        <dbReference type="Proteomes" id="UP000541444"/>
    </source>
</evidence>
<dbReference type="InterPro" id="IPR044824">
    <property type="entry name" value="MAIN-like"/>
</dbReference>
<dbReference type="InterPro" id="IPR019557">
    <property type="entry name" value="AminoTfrase-like_pln_mobile"/>
</dbReference>
<name>A0A7J7P508_9MAGN</name>
<keyword evidence="4" id="KW-1185">Reference proteome</keyword>
<sequence>MVECWWATTHTFHLPCGELGISHRDFMVYTGIDIGTGEPMVLDASYTKYGNTITIFPNMVFKDYGKGCVIFFHIRTCVDHIRDPANTNTIFLACMLLYFGGILFGNSRSWARLKLLGPILLIEKKGPMIDFGSAILGHLYYYLDQASKQEVKYIGGLFQLMEYQCYEYCKIVHHILIDN</sequence>
<dbReference type="Pfam" id="PF10536">
    <property type="entry name" value="PMD"/>
    <property type="match status" value="1"/>
</dbReference>
<feature type="domain" description="Aminotransferase-like plant mobile" evidence="2">
    <location>
        <begin position="1"/>
        <end position="172"/>
    </location>
</feature>
<protein>
    <recommendedName>
        <fullName evidence="2">Aminotransferase-like plant mobile domain-containing protein</fullName>
    </recommendedName>
</protein>
<dbReference type="GO" id="GO:0010073">
    <property type="term" value="P:meristem maintenance"/>
    <property type="evidence" value="ECO:0007669"/>
    <property type="project" value="InterPro"/>
</dbReference>
<keyword evidence="1" id="KW-0812">Transmembrane</keyword>
<dbReference type="AlphaFoldDB" id="A0A7J7P508"/>
<organism evidence="3 4">
    <name type="scientific">Kingdonia uniflora</name>
    <dbReference type="NCBI Taxonomy" id="39325"/>
    <lineage>
        <taxon>Eukaryota</taxon>
        <taxon>Viridiplantae</taxon>
        <taxon>Streptophyta</taxon>
        <taxon>Embryophyta</taxon>
        <taxon>Tracheophyta</taxon>
        <taxon>Spermatophyta</taxon>
        <taxon>Magnoliopsida</taxon>
        <taxon>Ranunculales</taxon>
        <taxon>Circaeasteraceae</taxon>
        <taxon>Kingdonia</taxon>
    </lineage>
</organism>
<keyword evidence="1" id="KW-1133">Transmembrane helix</keyword>
<evidence type="ECO:0000256" key="1">
    <source>
        <dbReference type="SAM" id="Phobius"/>
    </source>
</evidence>
<reference evidence="3 4" key="1">
    <citation type="journal article" date="2020" name="IScience">
        <title>Genome Sequencing of the Endangered Kingdonia uniflora (Circaeasteraceae, Ranunculales) Reveals Potential Mechanisms of Evolutionary Specialization.</title>
        <authorList>
            <person name="Sun Y."/>
            <person name="Deng T."/>
            <person name="Zhang A."/>
            <person name="Moore M.J."/>
            <person name="Landis J.B."/>
            <person name="Lin N."/>
            <person name="Zhang H."/>
            <person name="Zhang X."/>
            <person name="Huang J."/>
            <person name="Zhang X."/>
            <person name="Sun H."/>
            <person name="Wang H."/>
        </authorList>
    </citation>
    <scope>NUCLEOTIDE SEQUENCE [LARGE SCALE GENOMIC DNA]</scope>
    <source>
        <strain evidence="3">TB1705</strain>
        <tissue evidence="3">Leaf</tissue>
    </source>
</reference>
<feature type="non-terminal residue" evidence="3">
    <location>
        <position position="1"/>
    </location>
</feature>
<dbReference type="Proteomes" id="UP000541444">
    <property type="component" value="Unassembled WGS sequence"/>
</dbReference>
<comment type="caution">
    <text evidence="3">The sequence shown here is derived from an EMBL/GenBank/DDBJ whole genome shotgun (WGS) entry which is preliminary data.</text>
</comment>
<keyword evidence="1" id="KW-0472">Membrane</keyword>